<organism evidence="2 3">
    <name type="scientific">Cohnella cellulosilytica</name>
    <dbReference type="NCBI Taxonomy" id="986710"/>
    <lineage>
        <taxon>Bacteria</taxon>
        <taxon>Bacillati</taxon>
        <taxon>Bacillota</taxon>
        <taxon>Bacilli</taxon>
        <taxon>Bacillales</taxon>
        <taxon>Paenibacillaceae</taxon>
        <taxon>Cohnella</taxon>
    </lineage>
</organism>
<dbReference type="InterPro" id="IPR018745">
    <property type="entry name" value="MpsC"/>
</dbReference>
<name>A0ABW2F8C3_9BACL</name>
<proteinExistence type="predicted"/>
<evidence type="ECO:0000259" key="1">
    <source>
        <dbReference type="Pfam" id="PF10057"/>
    </source>
</evidence>
<keyword evidence="3" id="KW-1185">Reference proteome</keyword>
<dbReference type="EMBL" id="JBHTAI010000002">
    <property type="protein sequence ID" value="MFC7147762.1"/>
    <property type="molecule type" value="Genomic_DNA"/>
</dbReference>
<dbReference type="Pfam" id="PF10057">
    <property type="entry name" value="MpsC"/>
    <property type="match status" value="1"/>
</dbReference>
<dbReference type="RefSeq" id="WP_378048116.1">
    <property type="nucleotide sequence ID" value="NZ_JBHMDN010000016.1"/>
</dbReference>
<feature type="domain" description="Na+-translocating membrane potential-generating system MpsC" evidence="1">
    <location>
        <begin position="4"/>
        <end position="109"/>
    </location>
</feature>
<accession>A0ABW2F8C3</accession>
<sequence>MNKAAAFNELIRKVRKDLFSKGPERIHTTFVDNMVICMLYGNMTPTEKFIASDPAGKDMVHAARTKMIQRAYMTDFTEQLEELMGTRLVHLFADMKVEEDIAMSVFVFEDNVQK</sequence>
<comment type="caution">
    <text evidence="2">The sequence shown here is derived from an EMBL/GenBank/DDBJ whole genome shotgun (WGS) entry which is preliminary data.</text>
</comment>
<reference evidence="3" key="1">
    <citation type="journal article" date="2019" name="Int. J. Syst. Evol. Microbiol.">
        <title>The Global Catalogue of Microorganisms (GCM) 10K type strain sequencing project: providing services to taxonomists for standard genome sequencing and annotation.</title>
        <authorList>
            <consortium name="The Broad Institute Genomics Platform"/>
            <consortium name="The Broad Institute Genome Sequencing Center for Infectious Disease"/>
            <person name="Wu L."/>
            <person name="Ma J."/>
        </authorList>
    </citation>
    <scope>NUCLEOTIDE SEQUENCE [LARGE SCALE GENOMIC DNA]</scope>
    <source>
        <strain evidence="3">KCTC 12907</strain>
    </source>
</reference>
<protein>
    <submittedName>
        <fullName evidence="2">DUF2294 domain-containing protein</fullName>
    </submittedName>
</protein>
<evidence type="ECO:0000313" key="2">
    <source>
        <dbReference type="EMBL" id="MFC7147762.1"/>
    </source>
</evidence>
<evidence type="ECO:0000313" key="3">
    <source>
        <dbReference type="Proteomes" id="UP001596378"/>
    </source>
</evidence>
<gene>
    <name evidence="2" type="ORF">ACFQMJ_04350</name>
</gene>
<dbReference type="Proteomes" id="UP001596378">
    <property type="component" value="Unassembled WGS sequence"/>
</dbReference>